<evidence type="ECO:0000313" key="2">
    <source>
        <dbReference type="Proteomes" id="UP000095552"/>
    </source>
</evidence>
<evidence type="ECO:0008006" key="3">
    <source>
        <dbReference type="Google" id="ProtNLM"/>
    </source>
</evidence>
<gene>
    <name evidence="1" type="ORF">BFP71_18930</name>
</gene>
<dbReference type="AlphaFoldDB" id="A0A1E5T274"/>
<keyword evidence="2" id="KW-1185">Reference proteome</keyword>
<accession>A0A1E5T274</accession>
<dbReference type="Pfam" id="PF17170">
    <property type="entry name" value="DUF5128"/>
    <property type="match status" value="1"/>
</dbReference>
<sequence>MNTLKSRILNCAYLVPIIFCLSCGSEKSSTGDTELTKKNGYQSFKLDVKSDEILFVELIENLEIIRLEETEESLLSNVIQIEFYDDKMILPGKGGDIYIFSDDGDFIRRINRKGNGPEEYPYYMEMWLEGDRVSLYVFRKGVWQYDFKGNFITSKRFSIPADHIHPYRGGYALDMNFRLVNDSLKYAVVTLDENLQVDKLLLPYAIKPKVGYGVSTKSVFPLGDEVLVFPLFKDTVYRLTGDSIEPAFHYDFGDDWYFQPGVEIVDGMLAEARKSGTVWWLYNTIGSEYLFLRANHGIDQRAHFFINRETSQTIRFSGDIESGEQVQISGIKWEGNEFVFTLPSAQLEYLISGLERNQYQFRGQTSLEEIESSENPVLLRMKVKDYSKK</sequence>
<reference evidence="1 2" key="1">
    <citation type="submission" date="2016-08" db="EMBL/GenBank/DDBJ databases">
        <title>Draft genome of Fabibacter sp. strain SK-8.</title>
        <authorList>
            <person name="Wong S.-K."/>
            <person name="Hamasaki K."/>
            <person name="Yoshizawa S."/>
        </authorList>
    </citation>
    <scope>NUCLEOTIDE SEQUENCE [LARGE SCALE GENOMIC DNA]</scope>
    <source>
        <strain evidence="1 2">SK-8</strain>
    </source>
</reference>
<protein>
    <recommendedName>
        <fullName evidence="3">6-bladed beta-propeller</fullName>
    </recommendedName>
</protein>
<comment type="caution">
    <text evidence="1">The sequence shown here is derived from an EMBL/GenBank/DDBJ whole genome shotgun (WGS) entry which is preliminary data.</text>
</comment>
<organism evidence="1 2">
    <name type="scientific">Roseivirga misakiensis</name>
    <dbReference type="NCBI Taxonomy" id="1563681"/>
    <lineage>
        <taxon>Bacteria</taxon>
        <taxon>Pseudomonadati</taxon>
        <taxon>Bacteroidota</taxon>
        <taxon>Cytophagia</taxon>
        <taxon>Cytophagales</taxon>
        <taxon>Roseivirgaceae</taxon>
        <taxon>Roseivirga</taxon>
    </lineage>
</organism>
<proteinExistence type="predicted"/>
<dbReference type="STRING" id="1563681.BFP71_18930"/>
<name>A0A1E5T274_9BACT</name>
<dbReference type="RefSeq" id="WP_069836963.1">
    <property type="nucleotide sequence ID" value="NZ_MDGQ01000005.1"/>
</dbReference>
<dbReference type="Proteomes" id="UP000095552">
    <property type="component" value="Unassembled WGS sequence"/>
</dbReference>
<dbReference type="OrthoDB" id="832665at2"/>
<evidence type="ECO:0000313" key="1">
    <source>
        <dbReference type="EMBL" id="OEK05459.1"/>
    </source>
</evidence>
<dbReference type="EMBL" id="MDGQ01000005">
    <property type="protein sequence ID" value="OEK05459.1"/>
    <property type="molecule type" value="Genomic_DNA"/>
</dbReference>